<sequence length="301" mass="31125">MRIRATVVAAASGALALSAFAVPASQAAQQDGVHAATAHLTGVVRGIAEDHHTSTVTTKHSAFAANKAAVANKPAVITKASVNGGKAIVVTATETKARKIPFSVTATDASGVVVAAAGLWSGTNDNSFDPDENSIACKVINKTTTTCTGSVTLKPTQLKNVDATAWHVLAVAFGNDDNPDVDQPGLNESASTVRLQRASQLTVDATPEPVKKGKTITVNGKLTRADWQTNKNAGYGTQPVKLQFRKKTATTYTTVKTVKTSSTGVLKTTVTASVDGYYRWSFAGTTTTPAVNAAGDAIDVK</sequence>
<feature type="signal peptide" evidence="1">
    <location>
        <begin position="1"/>
        <end position="21"/>
    </location>
</feature>
<dbReference type="Proteomes" id="UP000501179">
    <property type="component" value="Chromosome"/>
</dbReference>
<organism evidence="2 3">
    <name type="scientific">Streptomyces liangshanensis</name>
    <dbReference type="NCBI Taxonomy" id="2717324"/>
    <lineage>
        <taxon>Bacteria</taxon>
        <taxon>Bacillati</taxon>
        <taxon>Actinomycetota</taxon>
        <taxon>Actinomycetes</taxon>
        <taxon>Kitasatosporales</taxon>
        <taxon>Streptomycetaceae</taxon>
        <taxon>Streptomyces</taxon>
    </lineage>
</organism>
<keyword evidence="1" id="KW-0732">Signal</keyword>
<protein>
    <submittedName>
        <fullName evidence="2">Calcium-binding protein</fullName>
    </submittedName>
</protein>
<evidence type="ECO:0000313" key="2">
    <source>
        <dbReference type="EMBL" id="QIQ04215.1"/>
    </source>
</evidence>
<accession>A0A6G9H129</accession>
<dbReference type="RefSeq" id="WP_167031556.1">
    <property type="nucleotide sequence ID" value="NZ_CP050177.1"/>
</dbReference>
<dbReference type="KEGG" id="slia:HA039_19590"/>
<gene>
    <name evidence="2" type="ORF">HA039_19590</name>
</gene>
<name>A0A6G9H129_9ACTN</name>
<dbReference type="EMBL" id="CP050177">
    <property type="protein sequence ID" value="QIQ04215.1"/>
    <property type="molecule type" value="Genomic_DNA"/>
</dbReference>
<proteinExistence type="predicted"/>
<keyword evidence="3" id="KW-1185">Reference proteome</keyword>
<reference evidence="2 3" key="1">
    <citation type="submission" date="2020-03" db="EMBL/GenBank/DDBJ databases">
        <title>A novel species.</title>
        <authorList>
            <person name="Gao J."/>
        </authorList>
    </citation>
    <scope>NUCLEOTIDE SEQUENCE [LARGE SCALE GENOMIC DNA]</scope>
    <source>
        <strain evidence="2 3">QMT-12</strain>
    </source>
</reference>
<dbReference type="AlphaFoldDB" id="A0A6G9H129"/>
<evidence type="ECO:0000256" key="1">
    <source>
        <dbReference type="SAM" id="SignalP"/>
    </source>
</evidence>
<evidence type="ECO:0000313" key="3">
    <source>
        <dbReference type="Proteomes" id="UP000501179"/>
    </source>
</evidence>
<feature type="chain" id="PRO_5039122491" evidence="1">
    <location>
        <begin position="22"/>
        <end position="301"/>
    </location>
</feature>